<dbReference type="EMBL" id="BKCJ010005643">
    <property type="protein sequence ID" value="GEU67860.1"/>
    <property type="molecule type" value="Genomic_DNA"/>
</dbReference>
<dbReference type="AlphaFoldDB" id="A0A6L2M2Q8"/>
<protein>
    <submittedName>
        <fullName evidence="1">Uncharacterized protein</fullName>
    </submittedName>
</protein>
<evidence type="ECO:0000313" key="1">
    <source>
        <dbReference type="EMBL" id="GEU67860.1"/>
    </source>
</evidence>
<proteinExistence type="predicted"/>
<name>A0A6L2M2Q8_TANCI</name>
<organism evidence="1">
    <name type="scientific">Tanacetum cinerariifolium</name>
    <name type="common">Dalmatian daisy</name>
    <name type="synonym">Chrysanthemum cinerariifolium</name>
    <dbReference type="NCBI Taxonomy" id="118510"/>
    <lineage>
        <taxon>Eukaryota</taxon>
        <taxon>Viridiplantae</taxon>
        <taxon>Streptophyta</taxon>
        <taxon>Embryophyta</taxon>
        <taxon>Tracheophyta</taxon>
        <taxon>Spermatophyta</taxon>
        <taxon>Magnoliopsida</taxon>
        <taxon>eudicotyledons</taxon>
        <taxon>Gunneridae</taxon>
        <taxon>Pentapetalae</taxon>
        <taxon>asterids</taxon>
        <taxon>campanulids</taxon>
        <taxon>Asterales</taxon>
        <taxon>Asteraceae</taxon>
        <taxon>Asteroideae</taxon>
        <taxon>Anthemideae</taxon>
        <taxon>Anthemidinae</taxon>
        <taxon>Tanacetum</taxon>
    </lineage>
</organism>
<reference evidence="1" key="1">
    <citation type="journal article" date="2019" name="Sci. Rep.">
        <title>Draft genome of Tanacetum cinerariifolium, the natural source of mosquito coil.</title>
        <authorList>
            <person name="Yamashiro T."/>
            <person name="Shiraishi A."/>
            <person name="Satake H."/>
            <person name="Nakayama K."/>
        </authorList>
    </citation>
    <scope>NUCLEOTIDE SEQUENCE</scope>
</reference>
<sequence length="246" mass="26955">MHKEAQQAAGGLTSLRATNEEGAHPQLSSGMFAFIHIELVHSASFTFHSESALGGDASTDSTAKADLVISAPNNSIPSQHGMDEGTLYYSLDHIFAGTIPSVFVDQTEYAGYGLKIVHADLEFNSIGNGGKCALEIERRLRFHQSIEIDQVGQRFEMVERLVKMVVDLSFLEVILPRSSNMDKIHIGGEDSFEDMSMTMVLAIFFGGFLVDDEAFEVVLEKIRGGFEADLLRFLGGVRMVIASFNL</sequence>
<comment type="caution">
    <text evidence="1">The sequence shown here is derived from an EMBL/GenBank/DDBJ whole genome shotgun (WGS) entry which is preliminary data.</text>
</comment>
<gene>
    <name evidence="1" type="ORF">Tci_039838</name>
</gene>
<accession>A0A6L2M2Q8</accession>